<protein>
    <submittedName>
        <fullName evidence="2">Nuclear pore complex protein Nup85</fullName>
    </submittedName>
</protein>
<evidence type="ECO:0000313" key="2">
    <source>
        <dbReference type="WBParaSite" id="L893_g10719.t1"/>
    </source>
</evidence>
<dbReference type="InterPro" id="IPR052669">
    <property type="entry name" value="SL1/TIF-IB_Component"/>
</dbReference>
<sequence>MLVVSGKQALLLRIVTEFCRAAPTLLGHCFHRIAQLGDQETADKVLLDTFVQHPDLHPSDPIWLDHVQPCTLAPENFGPTNEVIMKNVSVLFDFLDFGANRRDERAWFLLKSNVESLMLLEGCASLLPSLWEPRRDWWPRFHVVDLSPVGHEYRTFVFNVLYSLSAGD</sequence>
<dbReference type="PANTHER" id="PTHR32122">
    <property type="entry name" value="TATA BOX-BINDING PROTEIN ASSOCIATED FACTOR RNA POLYMERASE I SUBUNIT A"/>
    <property type="match status" value="1"/>
</dbReference>
<dbReference type="AlphaFoldDB" id="A0A1I7XYC5"/>
<dbReference type="PANTHER" id="PTHR32122:SF1">
    <property type="entry name" value="TATA BOX-BINDING PROTEIN-ASSOCIATED FACTOR RNA POLYMERASE I SUBUNIT A"/>
    <property type="match status" value="1"/>
</dbReference>
<organism evidence="1 2">
    <name type="scientific">Steinernema glaseri</name>
    <dbReference type="NCBI Taxonomy" id="37863"/>
    <lineage>
        <taxon>Eukaryota</taxon>
        <taxon>Metazoa</taxon>
        <taxon>Ecdysozoa</taxon>
        <taxon>Nematoda</taxon>
        <taxon>Chromadorea</taxon>
        <taxon>Rhabditida</taxon>
        <taxon>Tylenchina</taxon>
        <taxon>Panagrolaimomorpha</taxon>
        <taxon>Strongyloidoidea</taxon>
        <taxon>Steinernematidae</taxon>
        <taxon>Steinernema</taxon>
    </lineage>
</organism>
<name>A0A1I7XYC5_9BILA</name>
<reference evidence="2" key="1">
    <citation type="submission" date="2016-11" db="UniProtKB">
        <authorList>
            <consortium name="WormBaseParasite"/>
        </authorList>
    </citation>
    <scope>IDENTIFICATION</scope>
</reference>
<evidence type="ECO:0000313" key="1">
    <source>
        <dbReference type="Proteomes" id="UP000095287"/>
    </source>
</evidence>
<dbReference type="WBParaSite" id="L893_g10719.t1">
    <property type="protein sequence ID" value="L893_g10719.t1"/>
    <property type="gene ID" value="L893_g10719"/>
</dbReference>
<dbReference type="Proteomes" id="UP000095287">
    <property type="component" value="Unplaced"/>
</dbReference>
<proteinExistence type="predicted"/>
<accession>A0A1I7XYC5</accession>
<keyword evidence="1" id="KW-1185">Reference proteome</keyword>